<dbReference type="Gene3D" id="2.40.70.10">
    <property type="entry name" value="Acid Proteases"/>
    <property type="match status" value="1"/>
</dbReference>
<evidence type="ECO:0000313" key="2">
    <source>
        <dbReference type="EMBL" id="MYM91612.1"/>
    </source>
</evidence>
<dbReference type="EC" id="3.4.23.-" evidence="2"/>
<organism evidence="2 3">
    <name type="scientific">Duganella vulcania</name>
    <dbReference type="NCBI Taxonomy" id="2692166"/>
    <lineage>
        <taxon>Bacteria</taxon>
        <taxon>Pseudomonadati</taxon>
        <taxon>Pseudomonadota</taxon>
        <taxon>Betaproteobacteria</taxon>
        <taxon>Burkholderiales</taxon>
        <taxon>Oxalobacteraceae</taxon>
        <taxon>Telluria group</taxon>
        <taxon>Duganella</taxon>
    </lineage>
</organism>
<name>A0A845GDT5_9BURK</name>
<dbReference type="InterPro" id="IPR001969">
    <property type="entry name" value="Aspartic_peptidase_AS"/>
</dbReference>
<keyword evidence="2" id="KW-0378">Hydrolase</keyword>
<dbReference type="AlphaFoldDB" id="A0A845GDT5"/>
<evidence type="ECO:0000313" key="3">
    <source>
        <dbReference type="Proteomes" id="UP000470302"/>
    </source>
</evidence>
<proteinExistence type="predicted"/>
<dbReference type="RefSeq" id="WP_161100220.1">
    <property type="nucleotide sequence ID" value="NZ_WWCW01000230.1"/>
</dbReference>
<gene>
    <name evidence="2" type="ORF">GTP91_31100</name>
</gene>
<dbReference type="PROSITE" id="PS00141">
    <property type="entry name" value="ASP_PROTEASE"/>
    <property type="match status" value="1"/>
</dbReference>
<accession>A0A845GDT5</accession>
<sequence>MTMRHLLCAFAAGLLLAGANACAADINLVGVIRDRALLTVDGGEPTSYAIGSTIVPGSRLLAVHNDGATITEHGKPVTIAMGRYPASNGASRPLVLRADSSGQFYTNGSINGMSARMLIDTGANIIALPAADASRFGIDYRKGRPGTASTANGVTNVFRVHIERMRVGETELRDLEAMVHESGLPVILLGSNFLDRYSMRRELQEMILTPR</sequence>
<feature type="signal peptide" evidence="1">
    <location>
        <begin position="1"/>
        <end position="23"/>
    </location>
</feature>
<dbReference type="Pfam" id="PF13975">
    <property type="entry name" value="gag-asp_proteas"/>
    <property type="match status" value="1"/>
</dbReference>
<dbReference type="GO" id="GO:0006508">
    <property type="term" value="P:proteolysis"/>
    <property type="evidence" value="ECO:0007669"/>
    <property type="project" value="UniProtKB-KW"/>
</dbReference>
<dbReference type="SUPFAM" id="SSF50630">
    <property type="entry name" value="Acid proteases"/>
    <property type="match status" value="1"/>
</dbReference>
<dbReference type="EMBL" id="WWCW01000230">
    <property type="protein sequence ID" value="MYM91612.1"/>
    <property type="molecule type" value="Genomic_DNA"/>
</dbReference>
<dbReference type="GO" id="GO:0004190">
    <property type="term" value="F:aspartic-type endopeptidase activity"/>
    <property type="evidence" value="ECO:0007669"/>
    <property type="project" value="InterPro"/>
</dbReference>
<dbReference type="InterPro" id="IPR034122">
    <property type="entry name" value="Retropepsin-like_bacterial"/>
</dbReference>
<evidence type="ECO:0000256" key="1">
    <source>
        <dbReference type="SAM" id="SignalP"/>
    </source>
</evidence>
<dbReference type="NCBIfam" id="TIGR02281">
    <property type="entry name" value="clan_AA_DTGA"/>
    <property type="match status" value="1"/>
</dbReference>
<keyword evidence="1" id="KW-0732">Signal</keyword>
<dbReference type="Proteomes" id="UP000470302">
    <property type="component" value="Unassembled WGS sequence"/>
</dbReference>
<dbReference type="CDD" id="cd05483">
    <property type="entry name" value="retropepsin_like_bacteria"/>
    <property type="match status" value="1"/>
</dbReference>
<comment type="caution">
    <text evidence="2">The sequence shown here is derived from an EMBL/GenBank/DDBJ whole genome shotgun (WGS) entry which is preliminary data.</text>
</comment>
<reference evidence="2 3" key="1">
    <citation type="submission" date="2020-01" db="EMBL/GenBank/DDBJ databases">
        <title>Novel species isolated from a subtropical stream in China.</title>
        <authorList>
            <person name="Lu H."/>
        </authorList>
    </citation>
    <scope>NUCLEOTIDE SEQUENCE [LARGE SCALE GENOMIC DNA]</scope>
    <source>
        <strain evidence="2 3">FT82W</strain>
    </source>
</reference>
<keyword evidence="2" id="KW-0645">Protease</keyword>
<feature type="chain" id="PRO_5033061379" evidence="1">
    <location>
        <begin position="24"/>
        <end position="211"/>
    </location>
</feature>
<dbReference type="InterPro" id="IPR011969">
    <property type="entry name" value="Clan_AA_Asp_peptidase_C"/>
</dbReference>
<protein>
    <submittedName>
        <fullName evidence="2">TIGR02281 family clan AA aspartic protease</fullName>
        <ecNumber evidence="2">3.4.23.-</ecNumber>
    </submittedName>
</protein>
<dbReference type="InterPro" id="IPR021109">
    <property type="entry name" value="Peptidase_aspartic_dom_sf"/>
</dbReference>